<comment type="caution">
    <text evidence="2">The sequence shown here is derived from an EMBL/GenBank/DDBJ whole genome shotgun (WGS) entry which is preliminary data.</text>
</comment>
<evidence type="ECO:0000313" key="3">
    <source>
        <dbReference type="Proteomes" id="UP001317259"/>
    </source>
</evidence>
<evidence type="ECO:0000313" key="2">
    <source>
        <dbReference type="EMBL" id="MCK2215982.1"/>
    </source>
</evidence>
<organism evidence="2 3">
    <name type="scientific">Actinomadura luzonensis</name>
    <dbReference type="NCBI Taxonomy" id="2805427"/>
    <lineage>
        <taxon>Bacteria</taxon>
        <taxon>Bacillati</taxon>
        <taxon>Actinomycetota</taxon>
        <taxon>Actinomycetes</taxon>
        <taxon>Streptosporangiales</taxon>
        <taxon>Thermomonosporaceae</taxon>
        <taxon>Actinomadura</taxon>
    </lineage>
</organism>
<reference evidence="2 3" key="1">
    <citation type="submission" date="2022-04" db="EMBL/GenBank/DDBJ databases">
        <title>Genome draft of Actinomadura sp. ATCC 31491.</title>
        <authorList>
            <person name="Shi X."/>
            <person name="Du Y."/>
        </authorList>
    </citation>
    <scope>NUCLEOTIDE SEQUENCE [LARGE SCALE GENOMIC DNA]</scope>
    <source>
        <strain evidence="2 3">ATCC 31491</strain>
    </source>
</reference>
<dbReference type="RefSeq" id="WP_242377262.1">
    <property type="nucleotide sequence ID" value="NZ_JAKRKC020000001.1"/>
</dbReference>
<keyword evidence="1" id="KW-1133">Transmembrane helix</keyword>
<gene>
    <name evidence="2" type="ORF">MF672_019590</name>
</gene>
<name>A0ABT0FUG4_9ACTN</name>
<feature type="transmembrane region" description="Helical" evidence="1">
    <location>
        <begin position="125"/>
        <end position="144"/>
    </location>
</feature>
<proteinExistence type="predicted"/>
<dbReference type="EMBL" id="JAKRKC020000001">
    <property type="protein sequence ID" value="MCK2215982.1"/>
    <property type="molecule type" value="Genomic_DNA"/>
</dbReference>
<feature type="transmembrane region" description="Helical" evidence="1">
    <location>
        <begin position="53"/>
        <end position="71"/>
    </location>
</feature>
<keyword evidence="1" id="KW-0472">Membrane</keyword>
<keyword evidence="1" id="KW-0812">Transmembrane</keyword>
<protein>
    <submittedName>
        <fullName evidence="2">Uncharacterized protein</fullName>
    </submittedName>
</protein>
<keyword evidence="3" id="KW-1185">Reference proteome</keyword>
<dbReference type="Proteomes" id="UP001317259">
    <property type="component" value="Unassembled WGS sequence"/>
</dbReference>
<accession>A0ABT0FUG4</accession>
<sequence>MRHLAGLLLGLVVTAAVLAGGGWATSEALTQAAGTAAAQAGQAAAVPFDDQKLWIALGAMAAVGLVFGLVVAGRVSPLATFVPSMVLLAWTVVYALDQPRALSLIPAEPSVNALLREAGAGARTLLTSGVLALLGVALFIPVLMPSRWSRPHDDADDDYESSPEGSYY</sequence>
<evidence type="ECO:0000256" key="1">
    <source>
        <dbReference type="SAM" id="Phobius"/>
    </source>
</evidence>